<dbReference type="NCBIfam" id="TIGR02768">
    <property type="entry name" value="TraA_Ti"/>
    <property type="match status" value="1"/>
</dbReference>
<dbReference type="InterPro" id="IPR014136">
    <property type="entry name" value="TraA_Ti"/>
</dbReference>
<organism evidence="6 7">
    <name type="scientific">Asticcacaulis currens</name>
    <dbReference type="NCBI Taxonomy" id="2984210"/>
    <lineage>
        <taxon>Bacteria</taxon>
        <taxon>Pseudomonadati</taxon>
        <taxon>Pseudomonadota</taxon>
        <taxon>Alphaproteobacteria</taxon>
        <taxon>Caulobacterales</taxon>
        <taxon>Caulobacteraceae</taxon>
        <taxon>Asticcacaulis</taxon>
    </lineage>
</organism>
<dbReference type="EMBL" id="JAQQKW010000004">
    <property type="protein sequence ID" value="MDC7694422.1"/>
    <property type="molecule type" value="Genomic_DNA"/>
</dbReference>
<keyword evidence="7" id="KW-1185">Reference proteome</keyword>
<dbReference type="InterPro" id="IPR005053">
    <property type="entry name" value="MobA_MobL"/>
</dbReference>
<dbReference type="Pfam" id="PF01443">
    <property type="entry name" value="Viral_helicase1"/>
    <property type="match status" value="1"/>
</dbReference>
<dbReference type="NCBIfam" id="NF041496">
    <property type="entry name" value="MobQ"/>
    <property type="match status" value="1"/>
</dbReference>
<sequence>MAIYHLSMKPIARGSGRSAVAAAAYRSGTRLTNERDGLTHDYTRKGGVEHTEIVLPEGVEANWARDREQLWNAAETAEKRKDARVAREIEVALPHELNADQRLELVREFSQSVANKYGVAVDFAIHAPDEAMDVRNHHAHILLTTRTVGPDGLGDKSDLERENKWLKALDRLTTDQQLKALRLEWEERTNHALANAGHDIRIDHRSHEERGLEIEPTQHVGVHATQIERKGEEVSRERLAEEARARNADLIRQNPNQVLTLITGEKSVFDRKDIARTLHRYINEDASEYQSLFTKVMASDELVRLAEGPDGTRYSTRELVELETRMASHVEAMAQRTDHVVADRHIDRAIARQDEAIRRSASAGLPEDISATERARRLRDVGMSGEQKDAVRHITGDAQIAVVVGFAGAGKSTLLSAAKEAWEAQGYTVHGAALAGKAVASLEESAGIEGRTLASWDTRWKMGTSELGPRDVLVIDEAGMIGSRQMDRFVSEAERTGAKLVLVGDHEQLQAIGAGAPFRAIAEQVGYASVEDIRRQRSDWQKDASKAFATQRTGQGLAAYINHGHVHLKADQNEATTALVRDYVNDVEARPEGSRAAMAHRRVDVRELNDGIREELKVRGHLKGEDVTFSTDDGERHFTEGDRLVFLQNDREMGVKNGTLGTVERIENGRITVRPDDSQKTVEINTREYKAFDHGYATTIHKTQGATVDRAYVLASDTMDRHMTYVSMTRHRDEATLYAGQDQFDNHRDLTRSLSRSGAKETVLDYVDSRGRRHDTGQPATGTAGFAQRRGMDGEIIYPARQWAVPEPGPEAAAAAGSEARQERDRSVDAGAAPQIRRDIFAGLKLPVTDTDTHRDNEPAPQKRDIFAGLKLPVADKNEDFDADTNGDRDAHKVWRTQKPETKLPYSGSRSPLEKATDRYARAYGDIQKMEQKGLPVLEGQKQALKQAAEPLEKTQPGAASVMASGLEHAPGMRRAATEMTGEARTQALIKGMAEERQALAEPAVRADRMVGRWKALSEQHDRLRGWQHADARKALKQRMQETAREIARDPQMESHLRYRRKELGLGLEQSRDSLSRELERKLQRGLERDRGFEL</sequence>
<name>A0ABT5IEL9_9CAUL</name>
<dbReference type="Pfam" id="PF03389">
    <property type="entry name" value="MobA_MobL"/>
    <property type="match status" value="1"/>
</dbReference>
<proteinExistence type="inferred from homology"/>
<feature type="compositionally biased region" description="Low complexity" evidence="3">
    <location>
        <begin position="808"/>
        <end position="819"/>
    </location>
</feature>
<dbReference type="Pfam" id="PF13604">
    <property type="entry name" value="AAA_30"/>
    <property type="match status" value="1"/>
</dbReference>
<evidence type="ECO:0000259" key="5">
    <source>
        <dbReference type="Pfam" id="PF03389"/>
    </source>
</evidence>
<dbReference type="Gene3D" id="3.40.50.300">
    <property type="entry name" value="P-loop containing nucleotide triphosphate hydrolases"/>
    <property type="match status" value="2"/>
</dbReference>
<dbReference type="RefSeq" id="WP_272741131.1">
    <property type="nucleotide sequence ID" value="NZ_JAQQKW010000004.1"/>
</dbReference>
<dbReference type="CDD" id="cd17933">
    <property type="entry name" value="DEXSc_RecD-like"/>
    <property type="match status" value="1"/>
</dbReference>
<dbReference type="SUPFAM" id="SSF52540">
    <property type="entry name" value="P-loop containing nucleoside triphosphate hydrolases"/>
    <property type="match status" value="2"/>
</dbReference>
<dbReference type="Gene3D" id="3.30.930.30">
    <property type="match status" value="1"/>
</dbReference>
<evidence type="ECO:0000256" key="1">
    <source>
        <dbReference type="ARBA" id="ARBA00010873"/>
    </source>
</evidence>
<dbReference type="InterPro" id="IPR027417">
    <property type="entry name" value="P-loop_NTPase"/>
</dbReference>
<accession>A0ABT5IEL9</accession>
<evidence type="ECO:0000259" key="4">
    <source>
        <dbReference type="Pfam" id="PF01443"/>
    </source>
</evidence>
<dbReference type="InterPro" id="IPR027351">
    <property type="entry name" value="(+)RNA_virus_helicase_core_dom"/>
</dbReference>
<feature type="domain" description="MobA/MobL protein" evidence="5">
    <location>
        <begin position="17"/>
        <end position="230"/>
    </location>
</feature>
<evidence type="ECO:0000313" key="6">
    <source>
        <dbReference type="EMBL" id="MDC7694422.1"/>
    </source>
</evidence>
<evidence type="ECO:0000256" key="2">
    <source>
        <dbReference type="ARBA" id="ARBA00022971"/>
    </source>
</evidence>
<dbReference type="Proteomes" id="UP001216595">
    <property type="component" value="Unassembled WGS sequence"/>
</dbReference>
<protein>
    <submittedName>
        <fullName evidence="6">Ti-type conjugative transfer relaxase TraA</fullName>
    </submittedName>
</protein>
<dbReference type="CDD" id="cd18809">
    <property type="entry name" value="SF1_C_RecD"/>
    <property type="match status" value="1"/>
</dbReference>
<keyword evidence="2" id="KW-0184">Conjugation</keyword>
<feature type="domain" description="(+)RNA virus helicase C-terminal" evidence="4">
    <location>
        <begin position="658"/>
        <end position="738"/>
    </location>
</feature>
<dbReference type="Gene3D" id="2.30.30.940">
    <property type="match status" value="1"/>
</dbReference>
<reference evidence="6 7" key="1">
    <citation type="submission" date="2023-01" db="EMBL/GenBank/DDBJ databases">
        <title>Novel species of the genus Asticcacaulis isolated from rivers.</title>
        <authorList>
            <person name="Lu H."/>
        </authorList>
    </citation>
    <scope>NUCLEOTIDE SEQUENCE [LARGE SCALE GENOMIC DNA]</scope>
    <source>
        <strain evidence="6 7">DXS10W</strain>
    </source>
</reference>
<evidence type="ECO:0000256" key="3">
    <source>
        <dbReference type="SAM" id="MobiDB-lite"/>
    </source>
</evidence>
<evidence type="ECO:0000313" key="7">
    <source>
        <dbReference type="Proteomes" id="UP001216595"/>
    </source>
</evidence>
<feature type="region of interest" description="Disordered" evidence="3">
    <location>
        <begin position="808"/>
        <end position="834"/>
    </location>
</feature>
<gene>
    <name evidence="6" type="primary">traA</name>
    <name evidence="6" type="ORF">PQU94_09025</name>
</gene>
<comment type="caution">
    <text evidence="6">The sequence shown here is derived from an EMBL/GenBank/DDBJ whole genome shotgun (WGS) entry which is preliminary data.</text>
</comment>
<feature type="region of interest" description="Disordered" evidence="3">
    <location>
        <begin position="770"/>
        <end position="790"/>
    </location>
</feature>
<comment type="similarity">
    <text evidence="1">Belongs to the MobA/MobL family.</text>
</comment>